<evidence type="ECO:0000259" key="4">
    <source>
        <dbReference type="PROSITE" id="PS50042"/>
    </source>
</evidence>
<keyword evidence="7" id="KW-1185">Reference proteome</keyword>
<keyword evidence="2" id="KW-0238">DNA-binding</keyword>
<evidence type="ECO:0000313" key="7">
    <source>
        <dbReference type="Proteomes" id="UP000001918"/>
    </source>
</evidence>
<sequence length="231" mass="25127">MAVHDGPWPTGSLMARLSPADRAALLELGTRVQFAHEQVLVRQGEPGLELYVLLDGFVKVTFDTHNGTVLPLMVRGRGDLIGEFAVLDGQERTATVSAVGAVVAVRIGRSRFHDYLARHPQARSQIEAGVLAKTRLSIRRRIENRSLDANAKVAGGLYDLATAYGEPVPEGVMIAVPVSQVVLGGMVDVGESTVERVLRKLREDGVVLTRYRRIVVRDMDALKDIRDGGTP</sequence>
<evidence type="ECO:0000259" key="5">
    <source>
        <dbReference type="PROSITE" id="PS51063"/>
    </source>
</evidence>
<dbReference type="STRING" id="471852.Tcur_1167"/>
<organism evidence="6 7">
    <name type="scientific">Thermomonospora curvata (strain ATCC 19995 / DSM 43183 / JCM 3096 / KCTC 9072 / NBRC 15933 / NCIMB 10081 / Henssen B9)</name>
    <dbReference type="NCBI Taxonomy" id="471852"/>
    <lineage>
        <taxon>Bacteria</taxon>
        <taxon>Bacillati</taxon>
        <taxon>Actinomycetota</taxon>
        <taxon>Actinomycetes</taxon>
        <taxon>Streptosporangiales</taxon>
        <taxon>Thermomonosporaceae</taxon>
        <taxon>Thermomonospora</taxon>
    </lineage>
</organism>
<accession>D1A8Q5</accession>
<dbReference type="Proteomes" id="UP000001918">
    <property type="component" value="Chromosome"/>
</dbReference>
<name>D1A8Q5_THECD</name>
<dbReference type="InterPro" id="IPR018488">
    <property type="entry name" value="cNMP-bd_CS"/>
</dbReference>
<gene>
    <name evidence="6" type="ordered locus">Tcur_1167</name>
</gene>
<protein>
    <submittedName>
        <fullName evidence="6">Transcriptional regulator, Crp/Fnr family</fullName>
    </submittedName>
</protein>
<evidence type="ECO:0000256" key="2">
    <source>
        <dbReference type="ARBA" id="ARBA00023125"/>
    </source>
</evidence>
<dbReference type="Pfam" id="PF00027">
    <property type="entry name" value="cNMP_binding"/>
    <property type="match status" value="1"/>
</dbReference>
<dbReference type="InterPro" id="IPR036390">
    <property type="entry name" value="WH_DNA-bd_sf"/>
</dbReference>
<dbReference type="Gene3D" id="1.10.10.10">
    <property type="entry name" value="Winged helix-like DNA-binding domain superfamily/Winged helix DNA-binding domain"/>
    <property type="match status" value="1"/>
</dbReference>
<proteinExistence type="predicted"/>
<keyword evidence="1" id="KW-0805">Transcription regulation</keyword>
<dbReference type="GO" id="GO:0003700">
    <property type="term" value="F:DNA-binding transcription factor activity"/>
    <property type="evidence" value="ECO:0007669"/>
    <property type="project" value="TreeGrafter"/>
</dbReference>
<feature type="domain" description="HTH crp-type" evidence="5">
    <location>
        <begin position="147"/>
        <end position="220"/>
    </location>
</feature>
<evidence type="ECO:0000256" key="3">
    <source>
        <dbReference type="ARBA" id="ARBA00023163"/>
    </source>
</evidence>
<dbReference type="SMART" id="SM00100">
    <property type="entry name" value="cNMP"/>
    <property type="match status" value="1"/>
</dbReference>
<dbReference type="PROSITE" id="PS51063">
    <property type="entry name" value="HTH_CRP_2"/>
    <property type="match status" value="1"/>
</dbReference>
<dbReference type="Gene3D" id="2.60.120.10">
    <property type="entry name" value="Jelly Rolls"/>
    <property type="match status" value="1"/>
</dbReference>
<dbReference type="AlphaFoldDB" id="D1A8Q5"/>
<dbReference type="SUPFAM" id="SSF46785">
    <property type="entry name" value="Winged helix' DNA-binding domain"/>
    <property type="match status" value="1"/>
</dbReference>
<dbReference type="InterPro" id="IPR012318">
    <property type="entry name" value="HTH_CRP"/>
</dbReference>
<dbReference type="GO" id="GO:0003677">
    <property type="term" value="F:DNA binding"/>
    <property type="evidence" value="ECO:0007669"/>
    <property type="project" value="UniProtKB-KW"/>
</dbReference>
<keyword evidence="3" id="KW-0804">Transcription</keyword>
<dbReference type="RefSeq" id="WP_012851534.1">
    <property type="nucleotide sequence ID" value="NC_013510.1"/>
</dbReference>
<evidence type="ECO:0000256" key="1">
    <source>
        <dbReference type="ARBA" id="ARBA00023015"/>
    </source>
</evidence>
<feature type="domain" description="Cyclic nucleotide-binding" evidence="4">
    <location>
        <begin position="13"/>
        <end position="133"/>
    </location>
</feature>
<dbReference type="GO" id="GO:0005829">
    <property type="term" value="C:cytosol"/>
    <property type="evidence" value="ECO:0007669"/>
    <property type="project" value="TreeGrafter"/>
</dbReference>
<dbReference type="InterPro" id="IPR000595">
    <property type="entry name" value="cNMP-bd_dom"/>
</dbReference>
<dbReference type="HOGENOM" id="CLU_075053_3_0_11"/>
<dbReference type="InterPro" id="IPR036388">
    <property type="entry name" value="WH-like_DNA-bd_sf"/>
</dbReference>
<dbReference type="SUPFAM" id="SSF51206">
    <property type="entry name" value="cAMP-binding domain-like"/>
    <property type="match status" value="1"/>
</dbReference>
<dbReference type="PANTHER" id="PTHR24567:SF74">
    <property type="entry name" value="HTH-TYPE TRANSCRIPTIONAL REGULATOR ARCR"/>
    <property type="match status" value="1"/>
</dbReference>
<dbReference type="PROSITE" id="PS00889">
    <property type="entry name" value="CNMP_BINDING_2"/>
    <property type="match status" value="1"/>
</dbReference>
<evidence type="ECO:0000313" key="6">
    <source>
        <dbReference type="EMBL" id="ACY96750.1"/>
    </source>
</evidence>
<dbReference type="CDD" id="cd00038">
    <property type="entry name" value="CAP_ED"/>
    <property type="match status" value="1"/>
</dbReference>
<dbReference type="InterPro" id="IPR014710">
    <property type="entry name" value="RmlC-like_jellyroll"/>
</dbReference>
<dbReference type="InterPro" id="IPR018490">
    <property type="entry name" value="cNMP-bd_dom_sf"/>
</dbReference>
<reference evidence="6 7" key="1">
    <citation type="journal article" date="2011" name="Stand. Genomic Sci.">
        <title>Complete genome sequence of Thermomonospora curvata type strain (B9).</title>
        <authorList>
            <person name="Chertkov O."/>
            <person name="Sikorski J."/>
            <person name="Nolan M."/>
            <person name="Lapidus A."/>
            <person name="Lucas S."/>
            <person name="Del Rio T.G."/>
            <person name="Tice H."/>
            <person name="Cheng J.F."/>
            <person name="Goodwin L."/>
            <person name="Pitluck S."/>
            <person name="Liolios K."/>
            <person name="Ivanova N."/>
            <person name="Mavromatis K."/>
            <person name="Mikhailova N."/>
            <person name="Ovchinnikova G."/>
            <person name="Pati A."/>
            <person name="Chen A."/>
            <person name="Palaniappan K."/>
            <person name="Djao O.D."/>
            <person name="Land M."/>
            <person name="Hauser L."/>
            <person name="Chang Y.J."/>
            <person name="Jeffries C.D."/>
            <person name="Brettin T."/>
            <person name="Han C."/>
            <person name="Detter J.C."/>
            <person name="Rohde M."/>
            <person name="Goker M."/>
            <person name="Woyke T."/>
            <person name="Bristow J."/>
            <person name="Eisen J.A."/>
            <person name="Markowitz V."/>
            <person name="Hugenholtz P."/>
            <person name="Klenk H.P."/>
            <person name="Kyrpides N.C."/>
        </authorList>
    </citation>
    <scope>NUCLEOTIDE SEQUENCE [LARGE SCALE GENOMIC DNA]</scope>
    <source>
        <strain evidence="7">ATCC 19995 / DSM 43183 / JCM 3096 / KCTC 9072 / NBRC 15933 / NCIMB 10081 / Henssen B9</strain>
    </source>
</reference>
<dbReference type="KEGG" id="tcu:Tcur_1167"/>
<dbReference type="InterPro" id="IPR050397">
    <property type="entry name" value="Env_Response_Regulators"/>
</dbReference>
<dbReference type="PROSITE" id="PS50042">
    <property type="entry name" value="CNMP_BINDING_3"/>
    <property type="match status" value="1"/>
</dbReference>
<dbReference type="OrthoDB" id="41390at2"/>
<dbReference type="PANTHER" id="PTHR24567">
    <property type="entry name" value="CRP FAMILY TRANSCRIPTIONAL REGULATORY PROTEIN"/>
    <property type="match status" value="1"/>
</dbReference>
<dbReference type="eggNOG" id="COG0664">
    <property type="taxonomic scope" value="Bacteria"/>
</dbReference>
<dbReference type="EMBL" id="CP001738">
    <property type="protein sequence ID" value="ACY96750.1"/>
    <property type="molecule type" value="Genomic_DNA"/>
</dbReference>
<dbReference type="Pfam" id="PF13545">
    <property type="entry name" value="HTH_Crp_2"/>
    <property type="match status" value="1"/>
</dbReference>